<evidence type="ECO:0000256" key="6">
    <source>
        <dbReference type="ARBA" id="ARBA00023319"/>
    </source>
</evidence>
<protein>
    <recommendedName>
        <fullName evidence="9">Ig-like domain-containing protein</fullName>
    </recommendedName>
</protein>
<keyword evidence="11" id="KW-1185">Reference proteome</keyword>
<keyword evidence="8" id="KW-1133">Transmembrane helix</keyword>
<dbReference type="Pfam" id="PF22705">
    <property type="entry name" value="C2-set_3"/>
    <property type="match status" value="1"/>
</dbReference>
<comment type="subcellular location">
    <subcellularLocation>
        <location evidence="1">Membrane</location>
    </subcellularLocation>
</comment>
<accession>A0A7N6BHC3</accession>
<dbReference type="GeneTree" id="ENSGT01050000244843"/>
<name>A0A7N6BHC3_ANATE</name>
<dbReference type="PROSITE" id="PS50835">
    <property type="entry name" value="IG_LIKE"/>
    <property type="match status" value="1"/>
</dbReference>
<dbReference type="InterPro" id="IPR003599">
    <property type="entry name" value="Ig_sub"/>
</dbReference>
<sequence length="524" mass="58022">MLDISYQDISSCFVLRMVYCVFLVVALLDYCAGFSSVPGPPERVLAYVGEDVILPCSFNIASNRDDPTVEWSKEDLQPNVIFLYRDGCETFEMKHPAYEYKTHLIMRELKNGKCSLRISNIQLSDAGTYQCMRIWKDATQQVTKVELVVAAVPEPKLQRVSAEDEEVTLQCEVSCCWLPQPEVKFLDDQGNDLPAEDMKIHQDASGCYTVRQRMTLQTATNSVTCRVQQPEFNLTKETKIIIPAVCMGSCCLTVVIAVGVTVLVSAITCGLVAWLWNKYHKSPDAQKQQVNRKTSDQSTRSGTSENQSILENSTRAENVANNNLESLAHYKVLNEKEDSISQPQNLPSPLRPIVCHQNQPTLVCSAFKSSPNAPKSFSCDASTSTSDLISRPTALTNNRPPKSASFCSLSILQQDKSPTPDIQGQNFFPALQRSIQRRACINSIPAGLPFNDTVLSSSSSVSNSKKKLPAIGRSMSESSFQTYLSSTKPHKQSFGNTVVSSNLFGPLVHLKEESDPLIVHNNNN</sequence>
<keyword evidence="3 8" id="KW-0472">Membrane</keyword>
<dbReference type="SMART" id="SM00406">
    <property type="entry name" value="IGv"/>
    <property type="match status" value="1"/>
</dbReference>
<evidence type="ECO:0000256" key="3">
    <source>
        <dbReference type="ARBA" id="ARBA00023136"/>
    </source>
</evidence>
<gene>
    <name evidence="10" type="primary">KIAA1958</name>
</gene>
<dbReference type="InterPro" id="IPR036179">
    <property type="entry name" value="Ig-like_dom_sf"/>
</dbReference>
<evidence type="ECO:0000256" key="7">
    <source>
        <dbReference type="SAM" id="MobiDB-lite"/>
    </source>
</evidence>
<keyword evidence="6" id="KW-0393">Immunoglobulin domain</keyword>
<dbReference type="GO" id="GO:0005102">
    <property type="term" value="F:signaling receptor binding"/>
    <property type="evidence" value="ECO:0007669"/>
    <property type="project" value="TreeGrafter"/>
</dbReference>
<evidence type="ECO:0000256" key="1">
    <source>
        <dbReference type="ARBA" id="ARBA00004370"/>
    </source>
</evidence>
<dbReference type="GO" id="GO:0009897">
    <property type="term" value="C:external side of plasma membrane"/>
    <property type="evidence" value="ECO:0007669"/>
    <property type="project" value="TreeGrafter"/>
</dbReference>
<dbReference type="InterPro" id="IPR050504">
    <property type="entry name" value="IgSF_BTN/MOG"/>
</dbReference>
<dbReference type="Pfam" id="PF07686">
    <property type="entry name" value="V-set"/>
    <property type="match status" value="1"/>
</dbReference>
<keyword evidence="5" id="KW-0325">Glycoprotein</keyword>
<dbReference type="GO" id="GO:0050852">
    <property type="term" value="P:T cell receptor signaling pathway"/>
    <property type="evidence" value="ECO:0007669"/>
    <property type="project" value="TreeGrafter"/>
</dbReference>
<dbReference type="GO" id="GO:0001817">
    <property type="term" value="P:regulation of cytokine production"/>
    <property type="evidence" value="ECO:0007669"/>
    <property type="project" value="TreeGrafter"/>
</dbReference>
<feature type="transmembrane region" description="Helical" evidence="8">
    <location>
        <begin position="12"/>
        <end position="30"/>
    </location>
</feature>
<evidence type="ECO:0000256" key="8">
    <source>
        <dbReference type="SAM" id="Phobius"/>
    </source>
</evidence>
<keyword evidence="4" id="KW-1015">Disulfide bond</keyword>
<dbReference type="InterPro" id="IPR007110">
    <property type="entry name" value="Ig-like_dom"/>
</dbReference>
<evidence type="ECO:0000259" key="9">
    <source>
        <dbReference type="PROSITE" id="PS50835"/>
    </source>
</evidence>
<dbReference type="InterPro" id="IPR013783">
    <property type="entry name" value="Ig-like_fold"/>
</dbReference>
<proteinExistence type="predicted"/>
<dbReference type="PANTHER" id="PTHR24100">
    <property type="entry name" value="BUTYROPHILIN"/>
    <property type="match status" value="1"/>
</dbReference>
<dbReference type="SMART" id="SM00409">
    <property type="entry name" value="IG"/>
    <property type="match status" value="1"/>
</dbReference>
<dbReference type="Ensembl" id="ENSATET00000057695.2">
    <property type="protein sequence ID" value="ENSATEP00000063782.2"/>
    <property type="gene ID" value="ENSATEG00000033168.1"/>
</dbReference>
<dbReference type="InterPro" id="IPR013106">
    <property type="entry name" value="Ig_V-set"/>
</dbReference>
<dbReference type="InterPro" id="IPR053896">
    <property type="entry name" value="BTN3A2-like_Ig-C"/>
</dbReference>
<feature type="transmembrane region" description="Helical" evidence="8">
    <location>
        <begin position="252"/>
        <end position="276"/>
    </location>
</feature>
<feature type="domain" description="Ig-like" evidence="9">
    <location>
        <begin position="38"/>
        <end position="131"/>
    </location>
</feature>
<keyword evidence="2" id="KW-0732">Signal</keyword>
<dbReference type="FunFam" id="2.60.40.10:FF:000142">
    <property type="entry name" value="V-set domain-containing T-cell activation inhibitor 1"/>
    <property type="match status" value="1"/>
</dbReference>
<reference evidence="10" key="2">
    <citation type="submission" date="2025-08" db="UniProtKB">
        <authorList>
            <consortium name="Ensembl"/>
        </authorList>
    </citation>
    <scope>IDENTIFICATION</scope>
</reference>
<feature type="region of interest" description="Disordered" evidence="7">
    <location>
        <begin position="285"/>
        <end position="316"/>
    </location>
</feature>
<reference evidence="10" key="1">
    <citation type="submission" date="2021-04" db="EMBL/GenBank/DDBJ databases">
        <authorList>
            <consortium name="Wellcome Sanger Institute Data Sharing"/>
        </authorList>
    </citation>
    <scope>NUCLEOTIDE SEQUENCE [LARGE SCALE GENOMIC DNA]</scope>
</reference>
<dbReference type="AlphaFoldDB" id="A0A7N6BHC3"/>
<dbReference type="GO" id="GO:1903037">
    <property type="term" value="P:regulation of leukocyte cell-cell adhesion"/>
    <property type="evidence" value="ECO:0007669"/>
    <property type="project" value="UniProtKB-ARBA"/>
</dbReference>
<reference evidence="10" key="3">
    <citation type="submission" date="2025-09" db="UniProtKB">
        <authorList>
            <consortium name="Ensembl"/>
        </authorList>
    </citation>
    <scope>IDENTIFICATION</scope>
</reference>
<evidence type="ECO:0000256" key="2">
    <source>
        <dbReference type="ARBA" id="ARBA00022729"/>
    </source>
</evidence>
<evidence type="ECO:0000256" key="5">
    <source>
        <dbReference type="ARBA" id="ARBA00023180"/>
    </source>
</evidence>
<dbReference type="PANTHER" id="PTHR24100:SF151">
    <property type="entry name" value="ICOS LIGAND"/>
    <property type="match status" value="1"/>
</dbReference>
<dbReference type="GO" id="GO:0050863">
    <property type="term" value="P:regulation of T cell activation"/>
    <property type="evidence" value="ECO:0007669"/>
    <property type="project" value="UniProtKB-ARBA"/>
</dbReference>
<dbReference type="SUPFAM" id="SSF48726">
    <property type="entry name" value="Immunoglobulin"/>
    <property type="match status" value="2"/>
</dbReference>
<evidence type="ECO:0000313" key="11">
    <source>
        <dbReference type="Proteomes" id="UP000265040"/>
    </source>
</evidence>
<evidence type="ECO:0000313" key="10">
    <source>
        <dbReference type="Ensembl" id="ENSATEP00000063782.2"/>
    </source>
</evidence>
<dbReference type="Proteomes" id="UP000265040">
    <property type="component" value="Chromosome 18"/>
</dbReference>
<dbReference type="Gene3D" id="2.60.40.10">
    <property type="entry name" value="Immunoglobulins"/>
    <property type="match status" value="2"/>
</dbReference>
<organism evidence="10 11">
    <name type="scientific">Anabas testudineus</name>
    <name type="common">Climbing perch</name>
    <name type="synonym">Anthias testudineus</name>
    <dbReference type="NCBI Taxonomy" id="64144"/>
    <lineage>
        <taxon>Eukaryota</taxon>
        <taxon>Metazoa</taxon>
        <taxon>Chordata</taxon>
        <taxon>Craniata</taxon>
        <taxon>Vertebrata</taxon>
        <taxon>Euteleostomi</taxon>
        <taxon>Actinopterygii</taxon>
        <taxon>Neopterygii</taxon>
        <taxon>Teleostei</taxon>
        <taxon>Neoteleostei</taxon>
        <taxon>Acanthomorphata</taxon>
        <taxon>Anabantaria</taxon>
        <taxon>Anabantiformes</taxon>
        <taxon>Anabantoidei</taxon>
        <taxon>Anabantidae</taxon>
        <taxon>Anabas</taxon>
    </lineage>
</organism>
<evidence type="ECO:0000256" key="4">
    <source>
        <dbReference type="ARBA" id="ARBA00023157"/>
    </source>
</evidence>
<keyword evidence="8" id="KW-0812">Transmembrane</keyword>